<dbReference type="OrthoDB" id="1741517at2759"/>
<comment type="caution">
    <text evidence="1">The sequence shown here is derived from an EMBL/GenBank/DDBJ whole genome shotgun (WGS) entry which is preliminary data.</text>
</comment>
<dbReference type="Proteomes" id="UP000626092">
    <property type="component" value="Unassembled WGS sequence"/>
</dbReference>
<keyword evidence="2" id="KW-1185">Reference proteome</keyword>
<gene>
    <name evidence="1" type="ORF">RHSIM_Rhsim02G0238700</name>
</gene>
<evidence type="ECO:0000313" key="1">
    <source>
        <dbReference type="EMBL" id="KAF7151724.1"/>
    </source>
</evidence>
<evidence type="ECO:0000313" key="2">
    <source>
        <dbReference type="Proteomes" id="UP000626092"/>
    </source>
</evidence>
<protein>
    <submittedName>
        <fullName evidence="1">Uncharacterized protein</fullName>
    </submittedName>
</protein>
<accession>A0A834LX77</accession>
<dbReference type="AlphaFoldDB" id="A0A834LX77"/>
<proteinExistence type="predicted"/>
<sequence>MGDKNTRFFHLTTTHRRQRNQVVKLRDEGGIWQNEKESIAGIIKGHFQRLYQPPPKRDFEDIISLVDSVVTPEMNAALTRTITRKEVKEAVYQMGPLKAPGSDRFPGLFYQKYWSIVGEDVFKAAQEFFE</sequence>
<reference evidence="1" key="1">
    <citation type="submission" date="2019-11" db="EMBL/GenBank/DDBJ databases">
        <authorList>
            <person name="Liu Y."/>
            <person name="Hou J."/>
            <person name="Li T.-Q."/>
            <person name="Guan C.-H."/>
            <person name="Wu X."/>
            <person name="Wu H.-Z."/>
            <person name="Ling F."/>
            <person name="Zhang R."/>
            <person name="Shi X.-G."/>
            <person name="Ren J.-P."/>
            <person name="Chen E.-F."/>
            <person name="Sun J.-M."/>
        </authorList>
    </citation>
    <scope>NUCLEOTIDE SEQUENCE</scope>
    <source>
        <strain evidence="1">Adult_tree_wgs_1</strain>
        <tissue evidence="1">Leaves</tissue>
    </source>
</reference>
<organism evidence="1 2">
    <name type="scientific">Rhododendron simsii</name>
    <name type="common">Sims's rhododendron</name>
    <dbReference type="NCBI Taxonomy" id="118357"/>
    <lineage>
        <taxon>Eukaryota</taxon>
        <taxon>Viridiplantae</taxon>
        <taxon>Streptophyta</taxon>
        <taxon>Embryophyta</taxon>
        <taxon>Tracheophyta</taxon>
        <taxon>Spermatophyta</taxon>
        <taxon>Magnoliopsida</taxon>
        <taxon>eudicotyledons</taxon>
        <taxon>Gunneridae</taxon>
        <taxon>Pentapetalae</taxon>
        <taxon>asterids</taxon>
        <taxon>Ericales</taxon>
        <taxon>Ericaceae</taxon>
        <taxon>Ericoideae</taxon>
        <taxon>Rhodoreae</taxon>
        <taxon>Rhododendron</taxon>
    </lineage>
</organism>
<name>A0A834LX77_RHOSS</name>
<dbReference type="EMBL" id="WJXA01000002">
    <property type="protein sequence ID" value="KAF7151724.1"/>
    <property type="molecule type" value="Genomic_DNA"/>
</dbReference>